<proteinExistence type="predicted"/>
<dbReference type="AlphaFoldDB" id="A0A7S3V2P8"/>
<organism evidence="3">
    <name type="scientific">Aplanochytrium stocchinoi</name>
    <dbReference type="NCBI Taxonomy" id="215587"/>
    <lineage>
        <taxon>Eukaryota</taxon>
        <taxon>Sar</taxon>
        <taxon>Stramenopiles</taxon>
        <taxon>Bigyra</taxon>
        <taxon>Labyrinthulomycetes</taxon>
        <taxon>Thraustochytrida</taxon>
        <taxon>Thraustochytriidae</taxon>
        <taxon>Aplanochytrium</taxon>
    </lineage>
</organism>
<dbReference type="EMBL" id="HBIN01023405">
    <property type="protein sequence ID" value="CAE0448059.1"/>
    <property type="molecule type" value="Transcribed_RNA"/>
</dbReference>
<sequence>MKDSAQRLYRDVFDERDKQLLIEPQLGLAEWTGRFLPAKVRVEVTIQKKKRQMTGKKSYIYVVKTTDPNLPLPQESIRKDTDFLTLYNQLQKRFPNAYVPPCTGPFRNAAMMEIFLQAVSNNPFFRNDFSYEDFVDGRGVKSFKHTLSKSGRSEGTLRWAQAINEEPTANSDYEYIAGVVEQFGILHQNAKKVLDCMILQADALKRMEKATEKLEGVLEATGQIPGKALIPMQVIGDYDEAAIQTRKHKMAIKGAYGYNAFSRKVVDRLQYDVSVIVQWQKTIKRILANKKAYEKVKAALKKAEPGTKTDALEAKKATLKVDLKNELQGILGYDLSSFRENRLEEARELYNELARFHILGATEVLKVWKSTGATIDNNNAEEEFTRNLNYPGSVDGRSVRTGGSSFNIMDREGRSSSLLLISPRGSVGSAHLPPPGLHAKADDWDLEEKTDKTPPAPTGAQMRKPAPPKLSLPPKAIVSPPKEEAPVVVETKSFNNEANSMPKRPPMPGGANFLAAIQNGATLNKVADSEKSENIGGTRKPSINHLPAGAERSNSILAELAPKLQKIRAKIDHEDLDY</sequence>
<dbReference type="GO" id="GO:0003779">
    <property type="term" value="F:actin binding"/>
    <property type="evidence" value="ECO:0007669"/>
    <property type="project" value="InterPro"/>
</dbReference>
<accession>A0A7S3V2P8</accession>
<dbReference type="InterPro" id="IPR036871">
    <property type="entry name" value="PX_dom_sf"/>
</dbReference>
<name>A0A7S3V2P8_9STRA</name>
<feature type="compositionally biased region" description="Basic and acidic residues" evidence="1">
    <location>
        <begin position="439"/>
        <end position="452"/>
    </location>
</feature>
<reference evidence="3" key="1">
    <citation type="submission" date="2021-01" db="EMBL/GenBank/DDBJ databases">
        <authorList>
            <person name="Corre E."/>
            <person name="Pelletier E."/>
            <person name="Niang G."/>
            <person name="Scheremetjew M."/>
            <person name="Finn R."/>
            <person name="Kale V."/>
            <person name="Holt S."/>
            <person name="Cochrane G."/>
            <person name="Meng A."/>
            <person name="Brown T."/>
            <person name="Cohen L."/>
        </authorList>
    </citation>
    <scope>NUCLEOTIDE SEQUENCE</scope>
    <source>
        <strain evidence="3">GSBS06</strain>
    </source>
</reference>
<evidence type="ECO:0000256" key="1">
    <source>
        <dbReference type="SAM" id="MobiDB-lite"/>
    </source>
</evidence>
<dbReference type="PROSITE" id="PS51082">
    <property type="entry name" value="WH2"/>
    <property type="match status" value="1"/>
</dbReference>
<feature type="region of interest" description="Disordered" evidence="1">
    <location>
        <begin position="426"/>
        <end position="484"/>
    </location>
</feature>
<evidence type="ECO:0000259" key="2">
    <source>
        <dbReference type="PROSITE" id="PS51082"/>
    </source>
</evidence>
<dbReference type="SUPFAM" id="SSF64268">
    <property type="entry name" value="PX domain"/>
    <property type="match status" value="1"/>
</dbReference>
<dbReference type="GO" id="GO:0035091">
    <property type="term" value="F:phosphatidylinositol binding"/>
    <property type="evidence" value="ECO:0007669"/>
    <property type="project" value="InterPro"/>
</dbReference>
<feature type="region of interest" description="Disordered" evidence="1">
    <location>
        <begin position="528"/>
        <end position="550"/>
    </location>
</feature>
<evidence type="ECO:0000313" key="3">
    <source>
        <dbReference type="EMBL" id="CAE0448059.1"/>
    </source>
</evidence>
<protein>
    <recommendedName>
        <fullName evidence="2">WH2 domain-containing protein</fullName>
    </recommendedName>
</protein>
<dbReference type="InterPro" id="IPR003124">
    <property type="entry name" value="WH2_dom"/>
</dbReference>
<feature type="domain" description="WH2" evidence="2">
    <location>
        <begin position="509"/>
        <end position="526"/>
    </location>
</feature>
<gene>
    <name evidence="3" type="ORF">ASTO00021_LOCUS18023</name>
</gene>
<dbReference type="Gene3D" id="3.30.1520.10">
    <property type="entry name" value="Phox-like domain"/>
    <property type="match status" value="1"/>
</dbReference>